<dbReference type="SUPFAM" id="SSF51294">
    <property type="entry name" value="Hedgehog/intein (Hint) domain"/>
    <property type="match status" value="1"/>
</dbReference>
<dbReference type="InterPro" id="IPR036844">
    <property type="entry name" value="Hint_dom_sf"/>
</dbReference>
<evidence type="ECO:0000259" key="1">
    <source>
        <dbReference type="Pfam" id="PF13403"/>
    </source>
</evidence>
<feature type="domain" description="Hedgehog/Intein (Hint)" evidence="1">
    <location>
        <begin position="68"/>
        <end position="213"/>
    </location>
</feature>
<gene>
    <name evidence="2" type="ORF">BC777_0667</name>
</gene>
<keyword evidence="3" id="KW-1185">Reference proteome</keyword>
<dbReference type="Pfam" id="PF13403">
    <property type="entry name" value="Hint_2"/>
    <property type="match status" value="1"/>
</dbReference>
<dbReference type="AlphaFoldDB" id="A0A2M8WLR9"/>
<evidence type="ECO:0000313" key="3">
    <source>
        <dbReference type="Proteomes" id="UP000228531"/>
    </source>
</evidence>
<dbReference type="InterPro" id="IPR028992">
    <property type="entry name" value="Hedgehog/Intein_dom"/>
</dbReference>
<protein>
    <submittedName>
        <fullName evidence="2">Intein</fullName>
    </submittedName>
</protein>
<dbReference type="RefSeq" id="WP_100366714.1">
    <property type="nucleotide sequence ID" value="NZ_PGTY01000001.1"/>
</dbReference>
<dbReference type="Gene3D" id="2.170.16.10">
    <property type="entry name" value="Hedgehog/Intein (Hint) domain"/>
    <property type="match status" value="1"/>
</dbReference>
<comment type="caution">
    <text evidence="2">The sequence shown here is derived from an EMBL/GenBank/DDBJ whole genome shotgun (WGS) entry which is preliminary data.</text>
</comment>
<accession>A0A2M8WLR9</accession>
<evidence type="ECO:0000313" key="2">
    <source>
        <dbReference type="EMBL" id="PJI91826.1"/>
    </source>
</evidence>
<dbReference type="Proteomes" id="UP000228531">
    <property type="component" value="Unassembled WGS sequence"/>
</dbReference>
<organism evidence="2 3">
    <name type="scientific">Yoonia maricola</name>
    <dbReference type="NCBI Taxonomy" id="420999"/>
    <lineage>
        <taxon>Bacteria</taxon>
        <taxon>Pseudomonadati</taxon>
        <taxon>Pseudomonadota</taxon>
        <taxon>Alphaproteobacteria</taxon>
        <taxon>Rhodobacterales</taxon>
        <taxon>Paracoccaceae</taxon>
        <taxon>Yoonia</taxon>
    </lineage>
</organism>
<sequence length="262" mass="28711">MTGSKTDLAIIEAGTSTSVVDDAGLNLLTLIKDDIDYVTFDKANPDAGIVTFTDGNTITFSEIDRVVPCFTPGTAIATPKGEVPVERLRSGDRVLTRDNGIQTVSWVGTKRIDFAELNAAPQLRPIKIRAGALGNNMPDRDMLVSPSHRMLIVSHPAELYFGQSEVLVAARHMLTMDGVEVTGQPYVTYIHIMCQNHEIVLSNGAWSESFQPADLTLKGFDAEQREELFMLFPQLETAEGVAAYGAARRTLSRREAKLLFKP</sequence>
<proteinExistence type="predicted"/>
<reference evidence="2 3" key="1">
    <citation type="submission" date="2017-11" db="EMBL/GenBank/DDBJ databases">
        <title>Genomic Encyclopedia of Archaeal and Bacterial Type Strains, Phase II (KMG-II): From Individual Species to Whole Genera.</title>
        <authorList>
            <person name="Goeker M."/>
        </authorList>
    </citation>
    <scope>NUCLEOTIDE SEQUENCE [LARGE SCALE GENOMIC DNA]</scope>
    <source>
        <strain evidence="2 3">DSM 29128</strain>
    </source>
</reference>
<dbReference type="OrthoDB" id="6305173at2"/>
<dbReference type="EMBL" id="PGTY01000001">
    <property type="protein sequence ID" value="PJI91826.1"/>
    <property type="molecule type" value="Genomic_DNA"/>
</dbReference>
<name>A0A2M8WLR9_9RHOB</name>